<protein>
    <submittedName>
        <fullName evidence="2">Uncharacterized protein</fullName>
    </submittedName>
</protein>
<proteinExistence type="predicted"/>
<evidence type="ECO:0000313" key="3">
    <source>
        <dbReference type="Proteomes" id="UP000005317"/>
    </source>
</evidence>
<accession>A0A656HF59</accession>
<name>A0A656HF59_THINJ</name>
<feature type="transmembrane region" description="Helical" evidence="1">
    <location>
        <begin position="28"/>
        <end position="50"/>
    </location>
</feature>
<keyword evidence="1" id="KW-0472">Membrane</keyword>
<reference evidence="3" key="1">
    <citation type="journal article" date="2011" name="Stand. Genomic Sci.">
        <title>Genome sequence of the filamentous, gliding Thiothrix nivea neotype strain (JP2(T)).</title>
        <authorList>
            <person name="Lapidus A."/>
            <person name="Nolan M."/>
            <person name="Lucas S."/>
            <person name="Glavina Del Rio T."/>
            <person name="Tice H."/>
            <person name="Cheng J.F."/>
            <person name="Tapia R."/>
            <person name="Han C."/>
            <person name="Goodwin L."/>
            <person name="Pitluck S."/>
            <person name="Liolios K."/>
            <person name="Pagani I."/>
            <person name="Ivanova N."/>
            <person name="Huntemann M."/>
            <person name="Mavromatis K."/>
            <person name="Mikhailova N."/>
            <person name="Pati A."/>
            <person name="Chen A."/>
            <person name="Palaniappan K."/>
            <person name="Land M."/>
            <person name="Brambilla E.M."/>
            <person name="Rohde M."/>
            <person name="Abt B."/>
            <person name="Verbarg S."/>
            <person name="Goker M."/>
            <person name="Bristow J."/>
            <person name="Eisen J.A."/>
            <person name="Markowitz V."/>
            <person name="Hugenholtz P."/>
            <person name="Kyrpides N.C."/>
            <person name="Klenk H.P."/>
            <person name="Woyke T."/>
        </authorList>
    </citation>
    <scope>NUCLEOTIDE SEQUENCE [LARGE SCALE GENOMIC DNA]</scope>
    <source>
        <strain evidence="3">ATCC 35100 / DSM 5205 / JP2</strain>
    </source>
</reference>
<dbReference type="AlphaFoldDB" id="A0A656HF59"/>
<sequence length="51" mass="5754">MEGGKKEETTLNVFLRIVRAVMNSLRHVITMIAALVVWRGVVFLALVLMVK</sequence>
<evidence type="ECO:0000313" key="2">
    <source>
        <dbReference type="EMBL" id="EIJ34030.1"/>
    </source>
</evidence>
<dbReference type="EMBL" id="JH651384">
    <property type="protein sequence ID" value="EIJ34030.1"/>
    <property type="molecule type" value="Genomic_DNA"/>
</dbReference>
<keyword evidence="1" id="KW-0812">Transmembrane</keyword>
<organism evidence="2 3">
    <name type="scientific">Thiothrix nivea (strain ATCC 35100 / DSM 5205 / JP2)</name>
    <dbReference type="NCBI Taxonomy" id="870187"/>
    <lineage>
        <taxon>Bacteria</taxon>
        <taxon>Pseudomonadati</taxon>
        <taxon>Pseudomonadota</taxon>
        <taxon>Gammaproteobacteria</taxon>
        <taxon>Thiotrichales</taxon>
        <taxon>Thiotrichaceae</taxon>
        <taxon>Thiothrix</taxon>
    </lineage>
</organism>
<evidence type="ECO:0000256" key="1">
    <source>
        <dbReference type="SAM" id="Phobius"/>
    </source>
</evidence>
<keyword evidence="3" id="KW-1185">Reference proteome</keyword>
<keyword evidence="1" id="KW-1133">Transmembrane helix</keyword>
<gene>
    <name evidence="2" type="ORF">Thini_1427</name>
</gene>
<dbReference type="Proteomes" id="UP000005317">
    <property type="component" value="Unassembled WGS sequence"/>
</dbReference>